<dbReference type="Proteomes" id="UP000198921">
    <property type="component" value="Unassembled WGS sequence"/>
</dbReference>
<dbReference type="InterPro" id="IPR037185">
    <property type="entry name" value="EmrE-like"/>
</dbReference>
<keyword evidence="1" id="KW-0812">Transmembrane</keyword>
<feature type="transmembrane region" description="Helical" evidence="1">
    <location>
        <begin position="6"/>
        <end position="25"/>
    </location>
</feature>
<feature type="transmembrane region" description="Helical" evidence="1">
    <location>
        <begin position="150"/>
        <end position="170"/>
    </location>
</feature>
<feature type="transmembrane region" description="Helical" evidence="1">
    <location>
        <begin position="115"/>
        <end position="138"/>
    </location>
</feature>
<evidence type="ECO:0008006" key="4">
    <source>
        <dbReference type="Google" id="ProtNLM"/>
    </source>
</evidence>
<reference evidence="3" key="1">
    <citation type="submission" date="2016-10" db="EMBL/GenBank/DDBJ databases">
        <authorList>
            <person name="Varghese N."/>
            <person name="Submissions S."/>
        </authorList>
    </citation>
    <scope>NUCLEOTIDE SEQUENCE [LARGE SCALE GENOMIC DNA]</scope>
    <source>
        <strain evidence="3">DSM 45422</strain>
    </source>
</reference>
<name>A0A1H3EY40_9ACTN</name>
<dbReference type="EMBL" id="FNOT01000003">
    <property type="protein sequence ID" value="SDX83651.1"/>
    <property type="molecule type" value="Genomic_DNA"/>
</dbReference>
<dbReference type="GO" id="GO:0016020">
    <property type="term" value="C:membrane"/>
    <property type="evidence" value="ECO:0007669"/>
    <property type="project" value="TreeGrafter"/>
</dbReference>
<keyword evidence="1" id="KW-0472">Membrane</keyword>
<feature type="transmembrane region" description="Helical" evidence="1">
    <location>
        <begin position="241"/>
        <end position="264"/>
    </location>
</feature>
<feature type="transmembrane region" description="Helical" evidence="1">
    <location>
        <begin position="182"/>
        <end position="203"/>
    </location>
</feature>
<feature type="transmembrane region" description="Helical" evidence="1">
    <location>
        <begin position="32"/>
        <end position="53"/>
    </location>
</feature>
<protein>
    <recommendedName>
        <fullName evidence="4">EamA-like transporter family protein</fullName>
    </recommendedName>
</protein>
<feature type="transmembrane region" description="Helical" evidence="1">
    <location>
        <begin position="90"/>
        <end position="109"/>
    </location>
</feature>
<keyword evidence="3" id="KW-1185">Reference proteome</keyword>
<organism evidence="2 3">
    <name type="scientific">Geodermatophilus africanus</name>
    <dbReference type="NCBI Taxonomy" id="1137993"/>
    <lineage>
        <taxon>Bacteria</taxon>
        <taxon>Bacillati</taxon>
        <taxon>Actinomycetota</taxon>
        <taxon>Actinomycetes</taxon>
        <taxon>Geodermatophilales</taxon>
        <taxon>Geodermatophilaceae</taxon>
        <taxon>Geodermatophilus</taxon>
    </lineage>
</organism>
<evidence type="ECO:0000313" key="3">
    <source>
        <dbReference type="Proteomes" id="UP000198921"/>
    </source>
</evidence>
<keyword evidence="1" id="KW-1133">Transmembrane helix</keyword>
<gene>
    <name evidence="2" type="ORF">SAMN05660209_01418</name>
</gene>
<feature type="transmembrane region" description="Helical" evidence="1">
    <location>
        <begin position="59"/>
        <end position="78"/>
    </location>
</feature>
<accession>A0A1H3EY40</accession>
<dbReference type="SUPFAM" id="SSF103481">
    <property type="entry name" value="Multidrug resistance efflux transporter EmrE"/>
    <property type="match status" value="2"/>
</dbReference>
<evidence type="ECO:0000313" key="2">
    <source>
        <dbReference type="EMBL" id="SDX83651.1"/>
    </source>
</evidence>
<proteinExistence type="predicted"/>
<dbReference type="PANTHER" id="PTHR22911">
    <property type="entry name" value="ACYL-MALONYL CONDENSING ENZYME-RELATED"/>
    <property type="match status" value="1"/>
</dbReference>
<feature type="transmembrane region" description="Helical" evidence="1">
    <location>
        <begin position="215"/>
        <end position="235"/>
    </location>
</feature>
<dbReference type="RefSeq" id="WP_091152882.1">
    <property type="nucleotide sequence ID" value="NZ_FNOT01000003.1"/>
</dbReference>
<evidence type="ECO:0000256" key="1">
    <source>
        <dbReference type="SAM" id="Phobius"/>
    </source>
</evidence>
<dbReference type="AlphaFoldDB" id="A0A1H3EY40"/>
<sequence length="289" mass="27914">MTAVLLGLLTAVLFGSAAYLGPVLGRRHSPGAVLAAGQVSAVAGAGLLVALLGAPAPPAGALVLGLLAGIANGLALLAMFECARHLRLSVMAPIGASGGAVPVAVALAFGERPAVWQLAGIPLALLGVVLVAAGQAGGSGEDPPGGRQRLGLGLAAAWALLYGVFLSLFSGAVATGGADTSAASWAVLTSRATLLITVVLVPVVRRSPLGLERSALPLVTLNGLLILGGVTAFAGASAAGLVSVVSVLATLSPLVTVALAVVLLRERLGAGQQAGLATATAGVVLLVAG</sequence>
<dbReference type="STRING" id="1137993.SAMN05660209_01418"/>
<dbReference type="PANTHER" id="PTHR22911:SF137">
    <property type="entry name" value="SOLUTE CARRIER FAMILY 35 MEMBER G2-RELATED"/>
    <property type="match status" value="1"/>
</dbReference>